<evidence type="ECO:0000313" key="2">
    <source>
        <dbReference type="Proteomes" id="UP001477278"/>
    </source>
</evidence>
<dbReference type="RefSeq" id="WP_347689328.1">
    <property type="nucleotide sequence ID" value="NZ_JBDPZN010000001.1"/>
</dbReference>
<dbReference type="Proteomes" id="UP001477278">
    <property type="component" value="Unassembled WGS sequence"/>
</dbReference>
<organism evidence="1 2">
    <name type="scientific">Shewanella vesiculosa</name>
    <dbReference type="NCBI Taxonomy" id="518738"/>
    <lineage>
        <taxon>Bacteria</taxon>
        <taxon>Pseudomonadati</taxon>
        <taxon>Pseudomonadota</taxon>
        <taxon>Gammaproteobacteria</taxon>
        <taxon>Alteromonadales</taxon>
        <taxon>Shewanellaceae</taxon>
        <taxon>Shewanella</taxon>
    </lineage>
</organism>
<sequence length="139" mass="15829">MNLDELAAEYDEAINAEDKNSADHKINEIIRFVASNFPRDNPEALAWFTAALQDKRKKWFVAKVMSKVNPLPKSLLKDLVLASMLEPNPSSNKFLILPCVKTYGKEMVKETMLKYSTHPQVIENDGFNKVAYWVGLRNA</sequence>
<keyword evidence="2" id="KW-1185">Reference proteome</keyword>
<gene>
    <name evidence="1" type="ORF">ABHN84_00010</name>
</gene>
<comment type="caution">
    <text evidence="1">The sequence shown here is derived from an EMBL/GenBank/DDBJ whole genome shotgun (WGS) entry which is preliminary data.</text>
</comment>
<name>A0ABV0FJ17_9GAMM</name>
<accession>A0ABV0FJ17</accession>
<dbReference type="EMBL" id="JBDPZN010000001">
    <property type="protein sequence ID" value="MEO3680670.1"/>
    <property type="molecule type" value="Genomic_DNA"/>
</dbReference>
<reference evidence="1 2" key="1">
    <citation type="submission" date="2024-05" db="EMBL/GenBank/DDBJ databases">
        <title>Genome sequencing of Marine Estuary Bacteria, Shewanella vesiculosa and S. baltica, and Pseudomonas syringae.</title>
        <authorList>
            <person name="Gurung A."/>
            <person name="Maclea K.S."/>
        </authorList>
    </citation>
    <scope>NUCLEOTIDE SEQUENCE [LARGE SCALE GENOMIC DNA]</scope>
    <source>
        <strain evidence="1 2">1A</strain>
    </source>
</reference>
<proteinExistence type="predicted"/>
<protein>
    <submittedName>
        <fullName evidence="1">Uncharacterized protein</fullName>
    </submittedName>
</protein>
<evidence type="ECO:0000313" key="1">
    <source>
        <dbReference type="EMBL" id="MEO3680670.1"/>
    </source>
</evidence>